<dbReference type="EMBL" id="JAPZBU010000002">
    <property type="protein sequence ID" value="KAJ5414895.1"/>
    <property type="molecule type" value="Genomic_DNA"/>
</dbReference>
<dbReference type="AlphaFoldDB" id="A0A9W9WCB6"/>
<name>A0A9W9WCB6_9EURO</name>
<dbReference type="Proteomes" id="UP001147747">
    <property type="component" value="Unassembled WGS sequence"/>
</dbReference>
<evidence type="ECO:0000313" key="2">
    <source>
        <dbReference type="EMBL" id="KAJ5414895.1"/>
    </source>
</evidence>
<comment type="caution">
    <text evidence="2">The sequence shown here is derived from an EMBL/GenBank/DDBJ whole genome shotgun (WGS) entry which is preliminary data.</text>
</comment>
<feature type="compositionally biased region" description="Basic and acidic residues" evidence="1">
    <location>
        <begin position="53"/>
        <end position="64"/>
    </location>
</feature>
<keyword evidence="3" id="KW-1185">Reference proteome</keyword>
<protein>
    <submittedName>
        <fullName evidence="2">Uncharacterized protein</fullName>
    </submittedName>
</protein>
<dbReference type="RefSeq" id="XP_056494741.1">
    <property type="nucleotide sequence ID" value="XM_056624876.1"/>
</dbReference>
<organism evidence="2 3">
    <name type="scientific">Penicillium cosmopolitanum</name>
    <dbReference type="NCBI Taxonomy" id="1131564"/>
    <lineage>
        <taxon>Eukaryota</taxon>
        <taxon>Fungi</taxon>
        <taxon>Dikarya</taxon>
        <taxon>Ascomycota</taxon>
        <taxon>Pezizomycotina</taxon>
        <taxon>Eurotiomycetes</taxon>
        <taxon>Eurotiomycetidae</taxon>
        <taxon>Eurotiales</taxon>
        <taxon>Aspergillaceae</taxon>
        <taxon>Penicillium</taxon>
    </lineage>
</organism>
<feature type="compositionally biased region" description="Basic residues" evidence="1">
    <location>
        <begin position="42"/>
        <end position="52"/>
    </location>
</feature>
<accession>A0A9W9WCB6</accession>
<evidence type="ECO:0000313" key="3">
    <source>
        <dbReference type="Proteomes" id="UP001147747"/>
    </source>
</evidence>
<feature type="region of interest" description="Disordered" evidence="1">
    <location>
        <begin position="22"/>
        <end position="97"/>
    </location>
</feature>
<dbReference type="GeneID" id="81363856"/>
<gene>
    <name evidence="2" type="ORF">N7509_000229</name>
</gene>
<reference evidence="2" key="1">
    <citation type="submission" date="2022-12" db="EMBL/GenBank/DDBJ databases">
        <authorList>
            <person name="Petersen C."/>
        </authorList>
    </citation>
    <scope>NUCLEOTIDE SEQUENCE</scope>
    <source>
        <strain evidence="2">IBT 29677</strain>
    </source>
</reference>
<evidence type="ECO:0000256" key="1">
    <source>
        <dbReference type="SAM" id="MobiDB-lite"/>
    </source>
</evidence>
<dbReference type="OrthoDB" id="4371465at2759"/>
<sequence>MTERVSESSIPRYSEYRARLTKVLEDESSTEESACQEDAITRRHRSSTVKKSKRDDKRADRDGESGNSGGHDALSKSWKKRKAVDDLSFGRHRNASPAIELELESKATKRLLKRKLASEIESLRTEIEDIKKAVACLKPSLDAQRKRKRVSFEDSAR</sequence>
<reference evidence="2" key="2">
    <citation type="journal article" date="2023" name="IMA Fungus">
        <title>Comparative genomic study of the Penicillium genus elucidates a diverse pangenome and 15 lateral gene transfer events.</title>
        <authorList>
            <person name="Petersen C."/>
            <person name="Sorensen T."/>
            <person name="Nielsen M.R."/>
            <person name="Sondergaard T.E."/>
            <person name="Sorensen J.L."/>
            <person name="Fitzpatrick D.A."/>
            <person name="Frisvad J.C."/>
            <person name="Nielsen K.L."/>
        </authorList>
    </citation>
    <scope>NUCLEOTIDE SEQUENCE</scope>
    <source>
        <strain evidence="2">IBT 29677</strain>
    </source>
</reference>
<proteinExistence type="predicted"/>